<accession>A0AA37V067</accession>
<comment type="caution">
    <text evidence="3">The sequence shown here is derived from an EMBL/GenBank/DDBJ whole genome shotgun (WGS) entry which is preliminary data.</text>
</comment>
<dbReference type="Pfam" id="PF07676">
    <property type="entry name" value="PD40"/>
    <property type="match status" value="5"/>
</dbReference>
<keyword evidence="2" id="KW-0732">Signal</keyword>
<evidence type="ECO:0008006" key="5">
    <source>
        <dbReference type="Google" id="ProtNLM"/>
    </source>
</evidence>
<dbReference type="EMBL" id="BRXS01000001">
    <property type="protein sequence ID" value="GLC23875.1"/>
    <property type="molecule type" value="Genomic_DNA"/>
</dbReference>
<feature type="chain" id="PRO_5041330195" description="Translocation protein TolB" evidence="2">
    <location>
        <begin position="24"/>
        <end position="320"/>
    </location>
</feature>
<gene>
    <name evidence="3" type="ORF">rosag_03880</name>
</gene>
<name>A0AA37V067_9BACT</name>
<dbReference type="InterPro" id="IPR011659">
    <property type="entry name" value="WD40"/>
</dbReference>
<sequence>MRGAINVPSARCSAVLACAVAIAAGCTDPPTRARAPSPGAPLFARGGEGAGPPQSIAFYSNRDGNAEIYLMDPDGSDQTRVTVHPASDVEPDLSPNGQSIVFTSTRSGNADIWLLDLRTGALENLTNTTATEGWPRWSPNGQQIAFQSNRDGNFELYVLDLRTRELTRVTTYAGVDQYPEWSPNGKTLVLRRDMDVWTLDLRTGALTQLTTHPALDQMAAWSPNGKQLAFMSLREGYCSVFLMEADGSGQVNLTPKAPADPASAWCSRAPSWSTNGQRILFMSLRPGTGGSAEIFSIAPDGSDLTRLTTAPGDDGMPTAR</sequence>
<dbReference type="Gene3D" id="2.120.10.60">
    <property type="entry name" value="Tricorn protease N-terminal domain"/>
    <property type="match status" value="1"/>
</dbReference>
<reference evidence="3" key="1">
    <citation type="submission" date="2022-08" db="EMBL/GenBank/DDBJ databases">
        <title>Draft genome sequencing of Roseisolibacter agri AW1220.</title>
        <authorList>
            <person name="Tobiishi Y."/>
            <person name="Tonouchi A."/>
        </authorList>
    </citation>
    <scope>NUCLEOTIDE SEQUENCE</scope>
    <source>
        <strain evidence="3">AW1220</strain>
    </source>
</reference>
<evidence type="ECO:0000313" key="3">
    <source>
        <dbReference type="EMBL" id="GLC23875.1"/>
    </source>
</evidence>
<comment type="similarity">
    <text evidence="1">Belongs to the TolB family.</text>
</comment>
<dbReference type="Gene3D" id="2.120.10.30">
    <property type="entry name" value="TolB, C-terminal domain"/>
    <property type="match status" value="3"/>
</dbReference>
<dbReference type="SUPFAM" id="SSF69304">
    <property type="entry name" value="Tricorn protease N-terminal domain"/>
    <property type="match status" value="1"/>
</dbReference>
<evidence type="ECO:0000256" key="2">
    <source>
        <dbReference type="SAM" id="SignalP"/>
    </source>
</evidence>
<keyword evidence="4" id="KW-1185">Reference proteome</keyword>
<organism evidence="3 4">
    <name type="scientific">Roseisolibacter agri</name>
    <dbReference type="NCBI Taxonomy" id="2014610"/>
    <lineage>
        <taxon>Bacteria</taxon>
        <taxon>Pseudomonadati</taxon>
        <taxon>Gemmatimonadota</taxon>
        <taxon>Gemmatimonadia</taxon>
        <taxon>Gemmatimonadales</taxon>
        <taxon>Gemmatimonadaceae</taxon>
        <taxon>Roseisolibacter</taxon>
    </lineage>
</organism>
<feature type="signal peptide" evidence="2">
    <location>
        <begin position="1"/>
        <end position="23"/>
    </location>
</feature>
<dbReference type="RefSeq" id="WP_284348319.1">
    <property type="nucleotide sequence ID" value="NZ_BRXS01000001.1"/>
</dbReference>
<dbReference type="InterPro" id="IPR011042">
    <property type="entry name" value="6-blade_b-propeller_TolB-like"/>
</dbReference>
<protein>
    <recommendedName>
        <fullName evidence="5">Translocation protein TolB</fullName>
    </recommendedName>
</protein>
<evidence type="ECO:0000256" key="1">
    <source>
        <dbReference type="ARBA" id="ARBA00009820"/>
    </source>
</evidence>
<dbReference type="AlphaFoldDB" id="A0AA37V067"/>
<evidence type="ECO:0000313" key="4">
    <source>
        <dbReference type="Proteomes" id="UP001161325"/>
    </source>
</evidence>
<dbReference type="Proteomes" id="UP001161325">
    <property type="component" value="Unassembled WGS sequence"/>
</dbReference>
<dbReference type="PANTHER" id="PTHR36842:SF1">
    <property type="entry name" value="PROTEIN TOLB"/>
    <property type="match status" value="1"/>
</dbReference>
<dbReference type="PANTHER" id="PTHR36842">
    <property type="entry name" value="PROTEIN TOLB HOMOLOG"/>
    <property type="match status" value="1"/>
</dbReference>
<proteinExistence type="inferred from homology"/>
<dbReference type="PROSITE" id="PS51257">
    <property type="entry name" value="PROKAR_LIPOPROTEIN"/>
    <property type="match status" value="1"/>
</dbReference>